<evidence type="ECO:0000313" key="2">
    <source>
        <dbReference type="Proteomes" id="UP000663823"/>
    </source>
</evidence>
<dbReference type="PANTHER" id="PTHR46601">
    <property type="entry name" value="ULP_PROTEASE DOMAIN-CONTAINING PROTEIN"/>
    <property type="match status" value="1"/>
</dbReference>
<accession>A0A819W8A8</accession>
<proteinExistence type="predicted"/>
<dbReference type="AlphaFoldDB" id="A0A819W8A8"/>
<protein>
    <submittedName>
        <fullName evidence="1">Uncharacterized protein</fullName>
    </submittedName>
</protein>
<dbReference type="EMBL" id="CAJOAX010012786">
    <property type="protein sequence ID" value="CAF4118823.1"/>
    <property type="molecule type" value="Genomic_DNA"/>
</dbReference>
<dbReference type="Proteomes" id="UP000663823">
    <property type="component" value="Unassembled WGS sequence"/>
</dbReference>
<comment type="caution">
    <text evidence="1">The sequence shown here is derived from an EMBL/GenBank/DDBJ whole genome shotgun (WGS) entry which is preliminary data.</text>
</comment>
<gene>
    <name evidence="1" type="ORF">OTI717_LOCUS34804</name>
</gene>
<reference evidence="1" key="1">
    <citation type="submission" date="2021-02" db="EMBL/GenBank/DDBJ databases">
        <authorList>
            <person name="Nowell W R."/>
        </authorList>
    </citation>
    <scope>NUCLEOTIDE SEQUENCE</scope>
</reference>
<organism evidence="1 2">
    <name type="scientific">Rotaria sordida</name>
    <dbReference type="NCBI Taxonomy" id="392033"/>
    <lineage>
        <taxon>Eukaryota</taxon>
        <taxon>Metazoa</taxon>
        <taxon>Spiralia</taxon>
        <taxon>Gnathifera</taxon>
        <taxon>Rotifera</taxon>
        <taxon>Eurotatoria</taxon>
        <taxon>Bdelloidea</taxon>
        <taxon>Philodinida</taxon>
        <taxon>Philodinidae</taxon>
        <taxon>Rotaria</taxon>
    </lineage>
</organism>
<sequence length="849" mass="98663">MPNFPRSWCVHPCHDIIDPNTGKKKFVKNGRNPTHPCGKYRIDAATAAHINRQYSLITQSTLKKVHDGDKICTSCLRKILKEKFEYDNNETDVIESMSVDEAEWFDYDDDDEKIVNGNDYGQVNNNIEELPSSQEQKHKKEEVRRKLNIIFELLNIPTIRDIRRIENIRQKVDNACSVLYTFCDMLLEPEYELINHHLSIKDSSTLLSGLKALFQESTDIEQIRLLTISPDSWGRKMIQNWFNCTDYQARQALLLKKTKGLLAFPEYFYGNKYLTGDTINLVKEFYLQDGISRASPRKKDIIHINKLPVPVRFMEITIREAFQAFILQNPAVNIGKSSFYALRPREVKCIAPLDTCLCIYHENMDLLLKGLNKYLKVNSLVQNGGFEVITNKYLINRIICSIPTENCFTRQCNMCGMINPSDIFKENNNINYDENAIWSQWKTLNNKVDLFHMNGSYDSLLDEIDSHWTTFLLHSYFTTEQKEYIKNLRLNSSDNTYIVAQIDFAENFTIFHQREVQGYHWNNKQITIFTIHLKAGLINKNVVIISDYMSHNTIFVYVAQGLIVDFIKTNFPLVKKINYLSDGASNHFKNNFNILNLTHHKDDFGLDACWTFSSTAHGKGPCDGLGASVKYAATRSIITSGTSICSAEEFFEFTIKFNHNAAKASTTNQPPIHAFYVNSITVERIYSEILKPRWEKLTKTHRIKNIRSFHQFNVRLDHTLVYQRTSNSIDYMTFMYMPKDKSESSIQQVHTLNELDVGTFVIINDNDDFLLSKIKLINHLTQEIQVQYYEPPFPGTIFYVSRSRNRNSFNVNIQNIVLLLRRNPVFGKQDEVYLNHEQFTDIKSICEEF</sequence>
<name>A0A819W8A8_9BILA</name>
<dbReference type="PANTHER" id="PTHR46601:SF1">
    <property type="entry name" value="ADF-H DOMAIN-CONTAINING PROTEIN"/>
    <property type="match status" value="1"/>
</dbReference>
<evidence type="ECO:0000313" key="1">
    <source>
        <dbReference type="EMBL" id="CAF4118823.1"/>
    </source>
</evidence>